<name>A0A5P2H9W3_9BURK</name>
<dbReference type="InterPro" id="IPR036388">
    <property type="entry name" value="WH-like_DNA-bd_sf"/>
</dbReference>
<dbReference type="Pfam" id="PF07729">
    <property type="entry name" value="FCD"/>
    <property type="match status" value="1"/>
</dbReference>
<dbReference type="Gene3D" id="1.20.120.530">
    <property type="entry name" value="GntR ligand-binding domain-like"/>
    <property type="match status" value="1"/>
</dbReference>
<protein>
    <submittedName>
        <fullName evidence="6">GntR family transcriptional regulator</fullName>
    </submittedName>
</protein>
<accession>A0A5P2H9W3</accession>
<dbReference type="Proteomes" id="UP000322822">
    <property type="component" value="Chromosome 2"/>
</dbReference>
<dbReference type="SUPFAM" id="SSF46785">
    <property type="entry name" value="Winged helix' DNA-binding domain"/>
    <property type="match status" value="2"/>
</dbReference>
<evidence type="ECO:0000256" key="1">
    <source>
        <dbReference type="ARBA" id="ARBA00023015"/>
    </source>
</evidence>
<dbReference type="GO" id="GO:0003677">
    <property type="term" value="F:DNA binding"/>
    <property type="evidence" value="ECO:0007669"/>
    <property type="project" value="UniProtKB-KW"/>
</dbReference>
<evidence type="ECO:0000256" key="2">
    <source>
        <dbReference type="ARBA" id="ARBA00023125"/>
    </source>
</evidence>
<dbReference type="SUPFAM" id="SSF48008">
    <property type="entry name" value="GntR ligand-binding domain-like"/>
    <property type="match status" value="1"/>
</dbReference>
<dbReference type="InterPro" id="IPR036390">
    <property type="entry name" value="WH_DNA-bd_sf"/>
</dbReference>
<dbReference type="PROSITE" id="PS50949">
    <property type="entry name" value="HTH_GNTR"/>
    <property type="match status" value="1"/>
</dbReference>
<evidence type="ECO:0000313" key="6">
    <source>
        <dbReference type="EMBL" id="QET04862.1"/>
    </source>
</evidence>
<keyword evidence="2" id="KW-0238">DNA-binding</keyword>
<dbReference type="InterPro" id="IPR008920">
    <property type="entry name" value="TF_FadR/GntR_C"/>
</dbReference>
<keyword evidence="1" id="KW-0805">Transcription regulation</keyword>
<keyword evidence="3" id="KW-0804">Transcription</keyword>
<dbReference type="SMART" id="SM00895">
    <property type="entry name" value="FCD"/>
    <property type="match status" value="1"/>
</dbReference>
<feature type="compositionally biased region" description="Low complexity" evidence="4">
    <location>
        <begin position="300"/>
        <end position="318"/>
    </location>
</feature>
<dbReference type="InterPro" id="IPR000524">
    <property type="entry name" value="Tscrpt_reg_HTH_GntR"/>
</dbReference>
<dbReference type="Gene3D" id="1.10.10.10">
    <property type="entry name" value="Winged helix-like DNA-binding domain superfamily/Winged helix DNA-binding domain"/>
    <property type="match status" value="2"/>
</dbReference>
<dbReference type="Pfam" id="PF00392">
    <property type="entry name" value="GntR"/>
    <property type="match status" value="1"/>
</dbReference>
<dbReference type="PRINTS" id="PR00035">
    <property type="entry name" value="HTHGNTR"/>
</dbReference>
<gene>
    <name evidence="6" type="ORF">FOB72_22565</name>
</gene>
<dbReference type="PANTHER" id="PTHR43537:SF49">
    <property type="entry name" value="TRANSCRIPTIONAL REGULATORY PROTEIN"/>
    <property type="match status" value="1"/>
</dbReference>
<evidence type="ECO:0000313" key="7">
    <source>
        <dbReference type="Proteomes" id="UP000322822"/>
    </source>
</evidence>
<sequence>MEYPNSVPNETPAEGSGRTRLALQDRIAQWIRDESLEAGDRLNEQKLAESLGVSRTPIRAALDQLEAQGFVERRRNKGVALLAPPPVAEAETPVPADEDELLARIAHDRQRKSLPDEVSERDLMERYNETRVTIKQALVRLADLGIVERRLGYRWKFQDAVWYSEARLESYRFRLVIEPAAILEPSFVLPPDWAARMRIQHSAFLTQPWTEASPIAFFETNAAFHEGLAIASGNRFYVDAIRRLNRIRRLSNYDWKHGSGRVEISCHEHLGILAALESGNREGAAELMRKHLEVASKLKASPAAQPQSAQAASVQDAL</sequence>
<dbReference type="SMART" id="SM00345">
    <property type="entry name" value="HTH_GNTR"/>
    <property type="match status" value="2"/>
</dbReference>
<dbReference type="GO" id="GO:0003700">
    <property type="term" value="F:DNA-binding transcription factor activity"/>
    <property type="evidence" value="ECO:0007669"/>
    <property type="project" value="InterPro"/>
</dbReference>
<dbReference type="EMBL" id="CP044067">
    <property type="protein sequence ID" value="QET04862.1"/>
    <property type="molecule type" value="Genomic_DNA"/>
</dbReference>
<reference evidence="6 7" key="1">
    <citation type="submission" date="2019-09" db="EMBL/GenBank/DDBJ databases">
        <title>FDA dAtabase for Regulatory Grade micrObial Sequences (FDA-ARGOS): Supporting development and validation of Infectious Disease Dx tests.</title>
        <authorList>
            <person name="Sciortino C."/>
            <person name="Tallon L."/>
            <person name="Sadzewicz L."/>
            <person name="Vavikolanu K."/>
            <person name="Mehta A."/>
            <person name="Aluvathingal J."/>
            <person name="Nadendla S."/>
            <person name="Nandy P."/>
            <person name="Geyer C."/>
            <person name="Yan Y."/>
            <person name="Sichtig H."/>
        </authorList>
    </citation>
    <scope>NUCLEOTIDE SEQUENCE [LARGE SCALE GENOMIC DNA]</scope>
    <source>
        <strain evidence="6 7">FDAARGOS_664</strain>
    </source>
</reference>
<dbReference type="CDD" id="cd07377">
    <property type="entry name" value="WHTH_GntR"/>
    <property type="match status" value="1"/>
</dbReference>
<evidence type="ECO:0000256" key="4">
    <source>
        <dbReference type="SAM" id="MobiDB-lite"/>
    </source>
</evidence>
<dbReference type="AlphaFoldDB" id="A0A5P2H9W3"/>
<feature type="domain" description="HTH gntR-type" evidence="5">
    <location>
        <begin position="17"/>
        <end position="84"/>
    </location>
</feature>
<dbReference type="OrthoDB" id="8960174at2"/>
<organism evidence="6 7">
    <name type="scientific">Cupriavidus pauculus</name>
    <dbReference type="NCBI Taxonomy" id="82633"/>
    <lineage>
        <taxon>Bacteria</taxon>
        <taxon>Pseudomonadati</taxon>
        <taxon>Pseudomonadota</taxon>
        <taxon>Betaproteobacteria</taxon>
        <taxon>Burkholderiales</taxon>
        <taxon>Burkholderiaceae</taxon>
        <taxon>Cupriavidus</taxon>
    </lineage>
</organism>
<evidence type="ECO:0000259" key="5">
    <source>
        <dbReference type="PROSITE" id="PS50949"/>
    </source>
</evidence>
<evidence type="ECO:0000256" key="3">
    <source>
        <dbReference type="ARBA" id="ARBA00023163"/>
    </source>
</evidence>
<feature type="region of interest" description="Disordered" evidence="4">
    <location>
        <begin position="299"/>
        <end position="318"/>
    </location>
</feature>
<dbReference type="PANTHER" id="PTHR43537">
    <property type="entry name" value="TRANSCRIPTIONAL REGULATOR, GNTR FAMILY"/>
    <property type="match status" value="1"/>
</dbReference>
<dbReference type="RefSeq" id="WP_150374925.1">
    <property type="nucleotide sequence ID" value="NZ_CP044067.1"/>
</dbReference>
<dbReference type="InterPro" id="IPR011711">
    <property type="entry name" value="GntR_C"/>
</dbReference>
<proteinExistence type="predicted"/>